<sequence length="439" mass="48909">MEVAAEFKMEYANGAVDLEVDIVGPGGAAACSKLNTFEDPDATECSSSFGDTLSGSEDDARPSEISDIEVDSPFCRYPHNGDAAALLDAAASDNLDRLLKKKKVTDHWRKYISPLMWRCQWLELRMKDLQSQVSKYDNELATLKHEKELQTKMIEKTMKRRRRKRNEDKMDASSYISNHTVLSYFEKTEADGHSIEDNANLADDNTKGNNDADWLLGIEGGDTTVEQILLSIQAAQDRVFSLRSNLKQAMAKKNKSSNCSPGKGKVAALHERSPQDTSDCDMDDSAMPDSALSSYGEASNMDIFESTMSLLSEGPHQMGEFRESSEDVLIDNQAAEEGYQNFEVISHPTKRLRVSVKREAGAHSEDESVGPVAAVKKEAQEEATTSFSLHGAFLKPCFTGKRQERKPKKQMKRRRGCPTAAAAALISWRSKRIRKKKQF</sequence>
<evidence type="ECO:0000313" key="4">
    <source>
        <dbReference type="Proteomes" id="UP000275267"/>
    </source>
</evidence>
<protein>
    <submittedName>
        <fullName evidence="3">Uncharacterized protein</fullName>
    </submittedName>
</protein>
<dbReference type="EMBL" id="PQIB02000009">
    <property type="protein sequence ID" value="RLM97722.1"/>
    <property type="molecule type" value="Genomic_DNA"/>
</dbReference>
<dbReference type="InterPro" id="IPR038745">
    <property type="entry name" value="AT4G37440-like"/>
</dbReference>
<proteinExistence type="predicted"/>
<dbReference type="CDD" id="cd11650">
    <property type="entry name" value="AT4G37440_like"/>
    <property type="match status" value="1"/>
</dbReference>
<dbReference type="PANTHER" id="PTHR34057:SF1">
    <property type="entry name" value="ELONGATION FACTOR"/>
    <property type="match status" value="1"/>
</dbReference>
<evidence type="ECO:0000256" key="2">
    <source>
        <dbReference type="SAM" id="MobiDB-lite"/>
    </source>
</evidence>
<organism evidence="3 4">
    <name type="scientific">Panicum miliaceum</name>
    <name type="common">Proso millet</name>
    <name type="synonym">Broomcorn millet</name>
    <dbReference type="NCBI Taxonomy" id="4540"/>
    <lineage>
        <taxon>Eukaryota</taxon>
        <taxon>Viridiplantae</taxon>
        <taxon>Streptophyta</taxon>
        <taxon>Embryophyta</taxon>
        <taxon>Tracheophyta</taxon>
        <taxon>Spermatophyta</taxon>
        <taxon>Magnoliopsida</taxon>
        <taxon>Liliopsida</taxon>
        <taxon>Poales</taxon>
        <taxon>Poaceae</taxon>
        <taxon>PACMAD clade</taxon>
        <taxon>Panicoideae</taxon>
        <taxon>Panicodae</taxon>
        <taxon>Paniceae</taxon>
        <taxon>Panicinae</taxon>
        <taxon>Panicum</taxon>
        <taxon>Panicum sect. Panicum</taxon>
    </lineage>
</organism>
<comment type="caution">
    <text evidence="3">The sequence shown here is derived from an EMBL/GenBank/DDBJ whole genome shotgun (WGS) entry which is preliminary data.</text>
</comment>
<dbReference type="OrthoDB" id="21648at2759"/>
<gene>
    <name evidence="3" type="ORF">C2845_PM06G23990</name>
</gene>
<dbReference type="PANTHER" id="PTHR34057">
    <property type="entry name" value="ELONGATION FACTOR"/>
    <property type="match status" value="1"/>
</dbReference>
<feature type="compositionally biased region" description="Basic residues" evidence="2">
    <location>
        <begin position="403"/>
        <end position="416"/>
    </location>
</feature>
<dbReference type="Proteomes" id="UP000275267">
    <property type="component" value="Unassembled WGS sequence"/>
</dbReference>
<feature type="coiled-coil region" evidence="1">
    <location>
        <begin position="119"/>
        <end position="146"/>
    </location>
</feature>
<reference evidence="4" key="1">
    <citation type="journal article" date="2019" name="Nat. Commun.">
        <title>The genome of broomcorn millet.</title>
        <authorList>
            <person name="Zou C."/>
            <person name="Miki D."/>
            <person name="Li D."/>
            <person name="Tang Q."/>
            <person name="Xiao L."/>
            <person name="Rajput S."/>
            <person name="Deng P."/>
            <person name="Jia W."/>
            <person name="Huang R."/>
            <person name="Zhang M."/>
            <person name="Sun Y."/>
            <person name="Hu J."/>
            <person name="Fu X."/>
            <person name="Schnable P.S."/>
            <person name="Li F."/>
            <person name="Zhang H."/>
            <person name="Feng B."/>
            <person name="Zhu X."/>
            <person name="Liu R."/>
            <person name="Schnable J.C."/>
            <person name="Zhu J.-K."/>
            <person name="Zhang H."/>
        </authorList>
    </citation>
    <scope>NUCLEOTIDE SEQUENCE [LARGE SCALE GENOMIC DNA]</scope>
</reference>
<feature type="region of interest" description="Disordered" evidence="2">
    <location>
        <begin position="398"/>
        <end position="421"/>
    </location>
</feature>
<name>A0A3L6R4W0_PANMI</name>
<evidence type="ECO:0000313" key="3">
    <source>
        <dbReference type="EMBL" id="RLM97722.1"/>
    </source>
</evidence>
<keyword evidence="4" id="KW-1185">Reference proteome</keyword>
<evidence type="ECO:0000256" key="1">
    <source>
        <dbReference type="SAM" id="Coils"/>
    </source>
</evidence>
<dbReference type="STRING" id="4540.A0A3L6R4W0"/>
<keyword evidence="1" id="KW-0175">Coiled coil</keyword>
<dbReference type="AlphaFoldDB" id="A0A3L6R4W0"/>
<accession>A0A3L6R4W0</accession>
<feature type="region of interest" description="Disordered" evidence="2">
    <location>
        <begin position="252"/>
        <end position="285"/>
    </location>
</feature>